<organism evidence="2">
    <name type="scientific">marine sediment metagenome</name>
    <dbReference type="NCBI Taxonomy" id="412755"/>
    <lineage>
        <taxon>unclassified sequences</taxon>
        <taxon>metagenomes</taxon>
        <taxon>ecological metagenomes</taxon>
    </lineage>
</organism>
<protein>
    <submittedName>
        <fullName evidence="2">Uncharacterized protein</fullName>
    </submittedName>
</protein>
<keyword evidence="1" id="KW-0812">Transmembrane</keyword>
<sequence length="39" mass="4436">MTYADQILAILLYIWTLGIMGSADFLRILWELGRNCSAC</sequence>
<keyword evidence="1" id="KW-1133">Transmembrane helix</keyword>
<evidence type="ECO:0000313" key="2">
    <source>
        <dbReference type="EMBL" id="KKN69015.1"/>
    </source>
</evidence>
<evidence type="ECO:0000256" key="1">
    <source>
        <dbReference type="SAM" id="Phobius"/>
    </source>
</evidence>
<reference evidence="2" key="1">
    <citation type="journal article" date="2015" name="Nature">
        <title>Complex archaea that bridge the gap between prokaryotes and eukaryotes.</title>
        <authorList>
            <person name="Spang A."/>
            <person name="Saw J.H."/>
            <person name="Jorgensen S.L."/>
            <person name="Zaremba-Niedzwiedzka K."/>
            <person name="Martijn J."/>
            <person name="Lind A.E."/>
            <person name="van Eijk R."/>
            <person name="Schleper C."/>
            <person name="Guy L."/>
            <person name="Ettema T.J."/>
        </authorList>
    </citation>
    <scope>NUCLEOTIDE SEQUENCE</scope>
</reference>
<gene>
    <name evidence="2" type="ORF">LCGC14_0444870</name>
</gene>
<dbReference type="AlphaFoldDB" id="A0A0F9SJ76"/>
<feature type="transmembrane region" description="Helical" evidence="1">
    <location>
        <begin position="6"/>
        <end position="26"/>
    </location>
</feature>
<accession>A0A0F9SJ76</accession>
<dbReference type="EMBL" id="LAZR01000434">
    <property type="protein sequence ID" value="KKN69015.1"/>
    <property type="molecule type" value="Genomic_DNA"/>
</dbReference>
<keyword evidence="1" id="KW-0472">Membrane</keyword>
<name>A0A0F9SJ76_9ZZZZ</name>
<proteinExistence type="predicted"/>
<comment type="caution">
    <text evidence="2">The sequence shown here is derived from an EMBL/GenBank/DDBJ whole genome shotgun (WGS) entry which is preliminary data.</text>
</comment>